<keyword evidence="6" id="KW-0597">Phosphoprotein</keyword>
<dbReference type="GO" id="GO:0005869">
    <property type="term" value="C:dynactin complex"/>
    <property type="evidence" value="ECO:0007669"/>
    <property type="project" value="InterPro"/>
</dbReference>
<evidence type="ECO:0000256" key="4">
    <source>
        <dbReference type="ARBA" id="ARBA00022490"/>
    </source>
</evidence>
<evidence type="ECO:0000256" key="6">
    <source>
        <dbReference type="ARBA" id="ARBA00022553"/>
    </source>
</evidence>
<keyword evidence="8" id="KW-0007">Acetylation</keyword>
<evidence type="ECO:0000256" key="7">
    <source>
        <dbReference type="ARBA" id="ARBA00022843"/>
    </source>
</evidence>
<evidence type="ECO:0000256" key="8">
    <source>
        <dbReference type="ARBA" id="ARBA00022990"/>
    </source>
</evidence>
<dbReference type="EMBL" id="GL376633">
    <property type="status" value="NOT_ANNOTATED_CDS"/>
    <property type="molecule type" value="Genomic_DNA"/>
</dbReference>
<evidence type="ECO:0000256" key="11">
    <source>
        <dbReference type="ARBA" id="ARBA00034776"/>
    </source>
</evidence>
<reference evidence="15" key="1">
    <citation type="journal article" date="2010" name="Genome Biol.">
        <title>Genome sequence of the necrotrophic plant pathogen Pythium ultimum reveals original pathogenicity mechanisms and effector repertoire.</title>
        <authorList>
            <person name="Levesque C.A."/>
            <person name="Brouwer H."/>
            <person name="Cano L."/>
            <person name="Hamilton J.P."/>
            <person name="Holt C."/>
            <person name="Huitema E."/>
            <person name="Raffaele S."/>
            <person name="Robideau G.P."/>
            <person name="Thines M."/>
            <person name="Win J."/>
            <person name="Zerillo M.M."/>
            <person name="Beakes G.W."/>
            <person name="Boore J.L."/>
            <person name="Busam D."/>
            <person name="Dumas B."/>
            <person name="Ferriera S."/>
            <person name="Fuerstenberg S.I."/>
            <person name="Gachon C.M."/>
            <person name="Gaulin E."/>
            <person name="Govers F."/>
            <person name="Grenville-Briggs L."/>
            <person name="Horner N."/>
            <person name="Hostetler J."/>
            <person name="Jiang R.H."/>
            <person name="Johnson J."/>
            <person name="Krajaejun T."/>
            <person name="Lin H."/>
            <person name="Meijer H.J."/>
            <person name="Moore B."/>
            <person name="Morris P."/>
            <person name="Phuntmart V."/>
            <person name="Puiu D."/>
            <person name="Shetty J."/>
            <person name="Stajich J.E."/>
            <person name="Tripathy S."/>
            <person name="Wawra S."/>
            <person name="van West P."/>
            <person name="Whitty B.R."/>
            <person name="Coutinho P.M."/>
            <person name="Henrissat B."/>
            <person name="Martin F."/>
            <person name="Thomas P.D."/>
            <person name="Tyler B.M."/>
            <person name="De Vries R.P."/>
            <person name="Kamoun S."/>
            <person name="Yandell M."/>
            <person name="Tisserat N."/>
            <person name="Buell C.R."/>
        </authorList>
    </citation>
    <scope>NUCLEOTIDE SEQUENCE</scope>
    <source>
        <strain evidence="15">DAOM:BR144</strain>
    </source>
</reference>
<dbReference type="GO" id="GO:0001725">
    <property type="term" value="C:stress fiber"/>
    <property type="evidence" value="ECO:0007669"/>
    <property type="project" value="UniProtKB-SubCell"/>
</dbReference>
<evidence type="ECO:0000256" key="9">
    <source>
        <dbReference type="ARBA" id="ARBA00023054"/>
    </source>
</evidence>
<evidence type="ECO:0000256" key="12">
    <source>
        <dbReference type="ARBA" id="ARBA00034864"/>
    </source>
</evidence>
<reference evidence="15" key="2">
    <citation type="submission" date="2010-04" db="EMBL/GenBank/DDBJ databases">
        <authorList>
            <person name="Buell R."/>
            <person name="Hamilton J."/>
            <person name="Hostetler J."/>
        </authorList>
    </citation>
    <scope>NUCLEOTIDE SEQUENCE [LARGE SCALE GENOMIC DNA]</scope>
    <source>
        <strain evidence="15">DAOM:BR144</strain>
    </source>
</reference>
<dbReference type="STRING" id="431595.K3WJQ3"/>
<keyword evidence="5" id="KW-1017">Isopeptide bond</keyword>
<accession>K3WJQ3</accession>
<evidence type="ECO:0000256" key="1">
    <source>
        <dbReference type="ARBA" id="ARBA00004300"/>
    </source>
</evidence>
<comment type="subcellular location">
    <subcellularLocation>
        <location evidence="1">Cytoplasm</location>
        <location evidence="1">Cytoskeleton</location>
        <location evidence="1">Microtubule organizing center</location>
        <location evidence="1">Centrosome</location>
    </subcellularLocation>
    <subcellularLocation>
        <location evidence="2">Cytoplasm</location>
        <location evidence="2">Cytoskeleton</location>
        <location evidence="2">Stress fiber</location>
    </subcellularLocation>
    <subcellularLocation>
        <location evidence="3">Cytoplasm</location>
        <location evidence="3">Myofibril</location>
    </subcellularLocation>
</comment>
<organism evidence="14 15">
    <name type="scientific">Globisporangium ultimum (strain ATCC 200006 / CBS 805.95 / DAOM BR144)</name>
    <name type="common">Pythium ultimum</name>
    <dbReference type="NCBI Taxonomy" id="431595"/>
    <lineage>
        <taxon>Eukaryota</taxon>
        <taxon>Sar</taxon>
        <taxon>Stramenopiles</taxon>
        <taxon>Oomycota</taxon>
        <taxon>Peronosporomycetes</taxon>
        <taxon>Pythiales</taxon>
        <taxon>Pythiaceae</taxon>
        <taxon>Globisporangium</taxon>
    </lineage>
</organism>
<keyword evidence="7" id="KW-0832">Ubl conjugation</keyword>
<dbReference type="HOGENOM" id="CLU_564412_0_0_1"/>
<dbReference type="GO" id="GO:0005813">
    <property type="term" value="C:centrosome"/>
    <property type="evidence" value="ECO:0007669"/>
    <property type="project" value="UniProtKB-SubCell"/>
</dbReference>
<dbReference type="Pfam" id="PF05502">
    <property type="entry name" value="Dynactin_p62"/>
    <property type="match status" value="1"/>
</dbReference>
<evidence type="ECO:0000256" key="2">
    <source>
        <dbReference type="ARBA" id="ARBA00004529"/>
    </source>
</evidence>
<dbReference type="PANTHER" id="PTHR13034">
    <property type="entry name" value="DYNACTIN P62 SUBUNIT"/>
    <property type="match status" value="1"/>
</dbReference>
<proteinExistence type="inferred from homology"/>
<dbReference type="Proteomes" id="UP000019132">
    <property type="component" value="Unassembled WGS sequence"/>
</dbReference>
<sequence>MEGEFDGAGIRYGCKCGHLAPVGSLFFSEMCHKPVCRLPRCSVEEFESYYCGFLLVNMPSKEASMYQNRSSRCFSCVDCGSVLSTAFHDALQRYFFVCSHCRWDSIGLGLLEEDPDTLVMSAVARERESAQEDIFHTLLSHYSTVTATRSSCSNSSFPTAARAMRTSSGSFARGRTTSLQSLADSMKELQRDQQMKKYRLQRMAEMGGWKYDQAIEKVEQKEQWLLDQGKEHQWPELKAQLERFAPPPEVLDPATANDELVAKIAHQSKMGEVSTLQQRLINPLEQARDVSRVFPSRPLLRVKRTWRCVESIERGSAGILVKPQISPMSGDSSLPVPASWFKKANLAVHYMPIVTFQKLPYRTDVAGGVECILLIENPLDDAIQLVLHPLSVDSEEDRPEQTKVLVDDFTAITVGPYEDPNIADAFVSDASAAHMDQEGRNAMVVHSTRNLVQIKLPIQALANARSITFGFQLEMVKFDEESQQVVENSTLSFPVELVARVEP</sequence>
<evidence type="ECO:0000256" key="3">
    <source>
        <dbReference type="ARBA" id="ARBA00004657"/>
    </source>
</evidence>
<comment type="subunit">
    <text evidence="13">Subunit of dynactin, a multiprotein complex part of a tripartite complex with dynein and a adapter, such as BICDL1, BICD2 or HOOK3. The dynactin complex is built around ACTR1A/ACTB filament and consists of an actin-related filament composed of a shoulder domain, a pointed end and a barbed end. Its length is defined by its flexible shoulder domain. The soulder is composed of 2 DCTN1 subunits, 4 DCTN2 and 2 DCTN3. The 4 DCNT2 (via N-terminus) bind the ACTR1A filament and act as molecular rulers to determine the length. The pointed end is important for binding dynein-dynactin cargo adapters. Consists of 4 subunits: ACTR10, DCNT4, DCTN5 and DCTN6. The barbed end is composed of a CAPZA1:CAPZB heterodimers, which binds ACTR1A/ACTB filament and dynactin and stabilizes dynactin. Interacts with ATP7B, but not ATP7A, in a copper-dependent manner. Interacts with ANK2; this interaction is required for localization at costameres. Interacts with N4BP2L1.</text>
</comment>
<comment type="similarity">
    <text evidence="11">Belongs to the dynactin subunit 4 family.</text>
</comment>
<dbReference type="AlphaFoldDB" id="K3WJQ3"/>
<dbReference type="InterPro" id="IPR008603">
    <property type="entry name" value="DCTN4"/>
</dbReference>
<dbReference type="VEuPathDB" id="FungiDB:PYU1_G005184"/>
<evidence type="ECO:0000256" key="5">
    <source>
        <dbReference type="ARBA" id="ARBA00022499"/>
    </source>
</evidence>
<reference evidence="14" key="3">
    <citation type="submission" date="2015-02" db="UniProtKB">
        <authorList>
            <consortium name="EnsemblProtists"/>
        </authorList>
    </citation>
    <scope>IDENTIFICATION</scope>
    <source>
        <strain evidence="14">DAOM BR144</strain>
    </source>
</reference>
<name>K3WJQ3_GLOUD</name>
<evidence type="ECO:0000313" key="15">
    <source>
        <dbReference type="Proteomes" id="UP000019132"/>
    </source>
</evidence>
<dbReference type="InParanoid" id="K3WJQ3"/>
<evidence type="ECO:0000256" key="13">
    <source>
        <dbReference type="ARBA" id="ARBA00093507"/>
    </source>
</evidence>
<keyword evidence="10" id="KW-0206">Cytoskeleton</keyword>
<keyword evidence="4" id="KW-0963">Cytoplasm</keyword>
<dbReference type="eggNOG" id="KOG3896">
    <property type="taxonomic scope" value="Eukaryota"/>
</dbReference>
<protein>
    <recommendedName>
        <fullName evidence="12">Dynactin subunit 4</fullName>
    </recommendedName>
</protein>
<keyword evidence="15" id="KW-1185">Reference proteome</keyword>
<keyword evidence="9" id="KW-0175">Coiled coil</keyword>
<evidence type="ECO:0000256" key="10">
    <source>
        <dbReference type="ARBA" id="ARBA00023212"/>
    </source>
</evidence>
<dbReference type="EnsemblProtists" id="PYU1_T005195">
    <property type="protein sequence ID" value="PYU1_T005195"/>
    <property type="gene ID" value="PYU1_G005184"/>
</dbReference>
<evidence type="ECO:0000313" key="14">
    <source>
        <dbReference type="EnsemblProtists" id="PYU1_T005195"/>
    </source>
</evidence>
<dbReference type="OMA" id="FIVWRKA"/>
<dbReference type="PANTHER" id="PTHR13034:SF2">
    <property type="entry name" value="DYNACTIN SUBUNIT 4"/>
    <property type="match status" value="1"/>
</dbReference>